<dbReference type="Proteomes" id="UP000249248">
    <property type="component" value="Unassembled WGS sequence"/>
</dbReference>
<dbReference type="Pfam" id="PF00348">
    <property type="entry name" value="polyprenyl_synt"/>
    <property type="match status" value="1"/>
</dbReference>
<dbReference type="Gene3D" id="1.10.600.10">
    <property type="entry name" value="Farnesyl Diphosphate Synthase"/>
    <property type="match status" value="1"/>
</dbReference>
<protein>
    <submittedName>
        <fullName evidence="7">Polyprenyl synthetase family protein</fullName>
    </submittedName>
</protein>
<dbReference type="PROSITE" id="PS00444">
    <property type="entry name" value="POLYPRENYL_SYNTHASE_2"/>
    <property type="match status" value="1"/>
</dbReference>
<comment type="cofactor">
    <cofactor evidence="1">
        <name>Mg(2+)</name>
        <dbReference type="ChEBI" id="CHEBI:18420"/>
    </cofactor>
</comment>
<dbReference type="OrthoDB" id="9805316at2"/>
<keyword evidence="4" id="KW-0479">Metal-binding</keyword>
<dbReference type="GO" id="GO:0004659">
    <property type="term" value="F:prenyltransferase activity"/>
    <property type="evidence" value="ECO:0007669"/>
    <property type="project" value="InterPro"/>
</dbReference>
<dbReference type="InterPro" id="IPR008949">
    <property type="entry name" value="Isoprenoid_synthase_dom_sf"/>
</dbReference>
<comment type="caution">
    <text evidence="7">The sequence shown here is derived from an EMBL/GenBank/DDBJ whole genome shotgun (WGS) entry which is preliminary data.</text>
</comment>
<comment type="similarity">
    <text evidence="2 6">Belongs to the FPP/GGPP synthase family.</text>
</comment>
<accession>A0A2W1MXS6</accession>
<dbReference type="InterPro" id="IPR033749">
    <property type="entry name" value="Polyprenyl_synt_CS"/>
</dbReference>
<evidence type="ECO:0000313" key="7">
    <source>
        <dbReference type="EMBL" id="PZE16959.1"/>
    </source>
</evidence>
<name>A0A2W1MXS6_9FLAO</name>
<sequence length="322" mass="35956">MIDLSRYQNIIGSEIAQINFPKAPQNLYAPLTYFLALGGKRMRPILALMGCELFDKDLNAAKHAALAVELFHNFSLIHDDIMDDAPLRRGKATVHSKWDQNIAILSGDVLMVKAYEHLATYDGQVLKSLLQLFNTTAKQVCEGQQWDMDYESATAVTIDQYIKMISYKTAVLLGCSLEMGAIIAGTNTTNRKALYEFGLNLGIAFQLQDDLLDVYADQNKFGKQVGGDILANKKTFLLLKAFEDADASTKTVLQNSLTNLKGSEKITAVKAIYAQLDIPAKTTEKMNEYYEIALQNLSEIKVPKNQKAPLFALSEFLMQREH</sequence>
<dbReference type="SUPFAM" id="SSF48576">
    <property type="entry name" value="Terpenoid synthases"/>
    <property type="match status" value="1"/>
</dbReference>
<dbReference type="RefSeq" id="WP_111063013.1">
    <property type="nucleotide sequence ID" value="NZ_JBHUCU010000032.1"/>
</dbReference>
<keyword evidence="8" id="KW-1185">Reference proteome</keyword>
<evidence type="ECO:0000256" key="6">
    <source>
        <dbReference type="RuleBase" id="RU004466"/>
    </source>
</evidence>
<reference evidence="7 8" key="1">
    <citation type="submission" date="2018-06" db="EMBL/GenBank/DDBJ databases">
        <title>The draft genome sequence of Crocinitomix sp. SM1701.</title>
        <authorList>
            <person name="Zhang X."/>
        </authorList>
    </citation>
    <scope>NUCLEOTIDE SEQUENCE [LARGE SCALE GENOMIC DNA]</scope>
    <source>
        <strain evidence="7 8">SM1701</strain>
    </source>
</reference>
<keyword evidence="5" id="KW-0460">Magnesium</keyword>
<dbReference type="PANTHER" id="PTHR12001">
    <property type="entry name" value="GERANYLGERANYL PYROPHOSPHATE SYNTHASE"/>
    <property type="match status" value="1"/>
</dbReference>
<dbReference type="GO" id="GO:0008299">
    <property type="term" value="P:isoprenoid biosynthetic process"/>
    <property type="evidence" value="ECO:0007669"/>
    <property type="project" value="InterPro"/>
</dbReference>
<keyword evidence="3 6" id="KW-0808">Transferase</keyword>
<dbReference type="SFLD" id="SFLDS00005">
    <property type="entry name" value="Isoprenoid_Synthase_Type_I"/>
    <property type="match status" value="1"/>
</dbReference>
<evidence type="ECO:0000256" key="3">
    <source>
        <dbReference type="ARBA" id="ARBA00022679"/>
    </source>
</evidence>
<proteinExistence type="inferred from homology"/>
<evidence type="ECO:0000256" key="4">
    <source>
        <dbReference type="ARBA" id="ARBA00022723"/>
    </source>
</evidence>
<dbReference type="InterPro" id="IPR000092">
    <property type="entry name" value="Polyprenyl_synt"/>
</dbReference>
<evidence type="ECO:0000313" key="8">
    <source>
        <dbReference type="Proteomes" id="UP000249248"/>
    </source>
</evidence>
<dbReference type="GO" id="GO:0046872">
    <property type="term" value="F:metal ion binding"/>
    <property type="evidence" value="ECO:0007669"/>
    <property type="project" value="UniProtKB-KW"/>
</dbReference>
<dbReference type="SFLD" id="SFLDG01017">
    <property type="entry name" value="Polyprenyl_Transferase_Like"/>
    <property type="match status" value="1"/>
</dbReference>
<dbReference type="PROSITE" id="PS00723">
    <property type="entry name" value="POLYPRENYL_SYNTHASE_1"/>
    <property type="match status" value="1"/>
</dbReference>
<evidence type="ECO:0000256" key="2">
    <source>
        <dbReference type="ARBA" id="ARBA00006706"/>
    </source>
</evidence>
<evidence type="ECO:0000256" key="1">
    <source>
        <dbReference type="ARBA" id="ARBA00001946"/>
    </source>
</evidence>
<dbReference type="AlphaFoldDB" id="A0A2W1MXS6"/>
<organism evidence="7 8">
    <name type="scientific">Putridiphycobacter roseus</name>
    <dbReference type="NCBI Taxonomy" id="2219161"/>
    <lineage>
        <taxon>Bacteria</taxon>
        <taxon>Pseudomonadati</taxon>
        <taxon>Bacteroidota</taxon>
        <taxon>Flavobacteriia</taxon>
        <taxon>Flavobacteriales</taxon>
        <taxon>Crocinitomicaceae</taxon>
        <taxon>Putridiphycobacter</taxon>
    </lineage>
</organism>
<dbReference type="EMBL" id="QKSB01000005">
    <property type="protein sequence ID" value="PZE16959.1"/>
    <property type="molecule type" value="Genomic_DNA"/>
</dbReference>
<evidence type="ECO:0000256" key="5">
    <source>
        <dbReference type="ARBA" id="ARBA00022842"/>
    </source>
</evidence>
<gene>
    <name evidence="7" type="ORF">DNU06_09415</name>
</gene>
<dbReference type="PANTHER" id="PTHR12001:SF85">
    <property type="entry name" value="SHORT CHAIN ISOPRENYL DIPHOSPHATE SYNTHASE"/>
    <property type="match status" value="1"/>
</dbReference>
<dbReference type="CDD" id="cd00685">
    <property type="entry name" value="Trans_IPPS_HT"/>
    <property type="match status" value="1"/>
</dbReference>